<sequence length="196" mass="22292">MKLVSEVTPSTKVVAVKEKKQVGQITSQERGERVIFMAIISAADAAVPPVFVYPRLRNPEKYLDDSHSDSAVAFGNTKDPPVQENPQLPQPSTSKAIVEPDRIERNTPCIIREKTPSSIPKSSEFQCPRLEDVRPFPKGTFEEKKRKNNRKSKSSIYTDIPEFIRQNTEAERERKKSVREKKTVQRSSSLKRGDLR</sequence>
<dbReference type="OrthoDB" id="8187571at2759"/>
<name>A0A8K0GG07_IGNLU</name>
<keyword evidence="3" id="KW-1185">Reference proteome</keyword>
<proteinExistence type="predicted"/>
<feature type="region of interest" description="Disordered" evidence="1">
    <location>
        <begin position="62"/>
        <end position="196"/>
    </location>
</feature>
<feature type="compositionally biased region" description="Basic and acidic residues" evidence="1">
    <location>
        <begin position="129"/>
        <end position="145"/>
    </location>
</feature>
<feature type="compositionally biased region" description="Basic and acidic residues" evidence="1">
    <location>
        <begin position="98"/>
        <end position="115"/>
    </location>
</feature>
<accession>A0A8K0GG07</accession>
<evidence type="ECO:0000313" key="3">
    <source>
        <dbReference type="Proteomes" id="UP000801492"/>
    </source>
</evidence>
<evidence type="ECO:0000313" key="2">
    <source>
        <dbReference type="EMBL" id="KAF2900372.1"/>
    </source>
</evidence>
<reference evidence="2" key="1">
    <citation type="submission" date="2019-08" db="EMBL/GenBank/DDBJ databases">
        <title>The genome of the North American firefly Photinus pyralis.</title>
        <authorList>
            <consortium name="Photinus pyralis genome working group"/>
            <person name="Fallon T.R."/>
            <person name="Sander Lower S.E."/>
            <person name="Weng J.-K."/>
        </authorList>
    </citation>
    <scope>NUCLEOTIDE SEQUENCE</scope>
    <source>
        <strain evidence="2">TRF0915ILg1</strain>
        <tissue evidence="2">Whole body</tissue>
    </source>
</reference>
<gene>
    <name evidence="2" type="ORF">ILUMI_05814</name>
</gene>
<dbReference type="EMBL" id="VTPC01002230">
    <property type="protein sequence ID" value="KAF2900372.1"/>
    <property type="molecule type" value="Genomic_DNA"/>
</dbReference>
<protein>
    <submittedName>
        <fullName evidence="2">Uncharacterized protein</fullName>
    </submittedName>
</protein>
<evidence type="ECO:0000256" key="1">
    <source>
        <dbReference type="SAM" id="MobiDB-lite"/>
    </source>
</evidence>
<feature type="compositionally biased region" description="Polar residues" evidence="1">
    <location>
        <begin position="84"/>
        <end position="95"/>
    </location>
</feature>
<organism evidence="2 3">
    <name type="scientific">Ignelater luminosus</name>
    <name type="common">Cucubano</name>
    <name type="synonym">Pyrophorus luminosus</name>
    <dbReference type="NCBI Taxonomy" id="2038154"/>
    <lineage>
        <taxon>Eukaryota</taxon>
        <taxon>Metazoa</taxon>
        <taxon>Ecdysozoa</taxon>
        <taxon>Arthropoda</taxon>
        <taxon>Hexapoda</taxon>
        <taxon>Insecta</taxon>
        <taxon>Pterygota</taxon>
        <taxon>Neoptera</taxon>
        <taxon>Endopterygota</taxon>
        <taxon>Coleoptera</taxon>
        <taxon>Polyphaga</taxon>
        <taxon>Elateriformia</taxon>
        <taxon>Elateroidea</taxon>
        <taxon>Elateridae</taxon>
        <taxon>Agrypninae</taxon>
        <taxon>Pyrophorini</taxon>
        <taxon>Ignelater</taxon>
    </lineage>
</organism>
<dbReference type="AlphaFoldDB" id="A0A8K0GG07"/>
<comment type="caution">
    <text evidence="2">The sequence shown here is derived from an EMBL/GenBank/DDBJ whole genome shotgun (WGS) entry which is preliminary data.</text>
</comment>
<feature type="compositionally biased region" description="Polar residues" evidence="1">
    <location>
        <begin position="116"/>
        <end position="125"/>
    </location>
</feature>
<dbReference type="Proteomes" id="UP000801492">
    <property type="component" value="Unassembled WGS sequence"/>
</dbReference>